<dbReference type="RefSeq" id="WP_146654378.1">
    <property type="nucleotide sequence ID" value="NZ_CP012333.1"/>
</dbReference>
<keyword evidence="3" id="KW-0479">Metal-binding</keyword>
<accession>A0A0K1QDY2</accession>
<evidence type="ECO:0000256" key="2">
    <source>
        <dbReference type="ARBA" id="ARBA00022679"/>
    </source>
</evidence>
<evidence type="ECO:0008006" key="7">
    <source>
        <dbReference type="Google" id="ProtNLM"/>
    </source>
</evidence>
<evidence type="ECO:0000256" key="3">
    <source>
        <dbReference type="ARBA" id="ARBA00022723"/>
    </source>
</evidence>
<reference evidence="5 6" key="1">
    <citation type="submission" date="2015-08" db="EMBL/GenBank/DDBJ databases">
        <authorList>
            <person name="Babu N.S."/>
            <person name="Beckwith C.J."/>
            <person name="Beseler K.G."/>
            <person name="Brison A."/>
            <person name="Carone J.V."/>
            <person name="Caskin T.P."/>
            <person name="Diamond M."/>
            <person name="Durham M.E."/>
            <person name="Foxe J.M."/>
            <person name="Go M."/>
            <person name="Henderson B.A."/>
            <person name="Jones I.B."/>
            <person name="McGettigan J.A."/>
            <person name="Micheletti S.J."/>
            <person name="Nasrallah M.E."/>
            <person name="Ortiz D."/>
            <person name="Piller C.R."/>
            <person name="Privatt S.R."/>
            <person name="Schneider S.L."/>
            <person name="Sharp S."/>
            <person name="Smith T.C."/>
            <person name="Stanton J.D."/>
            <person name="Ullery H.E."/>
            <person name="Wilson R.J."/>
            <person name="Serrano M.G."/>
            <person name="Buck G."/>
            <person name="Lee V."/>
            <person name="Wang Y."/>
            <person name="Carvalho R."/>
            <person name="Voegtly L."/>
            <person name="Shi R."/>
            <person name="Duckworth R."/>
            <person name="Johnson A."/>
            <person name="Loviza R."/>
            <person name="Walstead R."/>
            <person name="Shah Z."/>
            <person name="Kiflezghi M."/>
            <person name="Wade K."/>
            <person name="Ball S.L."/>
            <person name="Bradley K.W."/>
            <person name="Asai D.J."/>
            <person name="Bowman C.A."/>
            <person name="Russell D.A."/>
            <person name="Pope W.H."/>
            <person name="Jacobs-Sera D."/>
            <person name="Hendrix R.W."/>
            <person name="Hatfull G.F."/>
        </authorList>
    </citation>
    <scope>NUCLEOTIDE SEQUENCE [LARGE SCALE GENOMIC DNA]</scope>
    <source>
        <strain evidence="5 6">DSM 27648</strain>
    </source>
</reference>
<sequence length="319" mass="34779">MSQSEGGTMQVGSTHVRDPDLCVITCAVTGVLANRKQNPNIPYTAVEIAEEAKRAYDAGASVVHIHARHDDGTPTFDPKVFAKIKEEIEKRCPILLNFSTGTILDDVTEQTTYITESRPHIAALNMGTMNYSKYSESRKQFVFDMVFPNTYAKIIKLLEAMNDAGVKPELECFDTGHTHGIWPLLDMGILKKPLQFSFIVNVLGGIPPLVESLQLQTKIMPPGSEWEVIGISKCGWRMIGAALALGGNIRAGLEDNLYLPNGAMAKSNGELIEVAARMCRDTGRKVATVEQAKQILGLDQFSPKVARPAPAEPRVSGAV</sequence>
<keyword evidence="2" id="KW-0808">Transferase</keyword>
<dbReference type="KEGG" id="llu:AKJ09_10303"/>
<comment type="cofactor">
    <cofactor evidence="1">
        <name>Zn(2+)</name>
        <dbReference type="ChEBI" id="CHEBI:29105"/>
    </cofactor>
</comment>
<evidence type="ECO:0000256" key="1">
    <source>
        <dbReference type="ARBA" id="ARBA00001947"/>
    </source>
</evidence>
<name>A0A0K1QDY2_9BACT</name>
<gene>
    <name evidence="5" type="ORF">AKJ09_10303</name>
</gene>
<dbReference type="InterPro" id="IPR013785">
    <property type="entry name" value="Aldolase_TIM"/>
</dbReference>
<dbReference type="Pfam" id="PF05853">
    <property type="entry name" value="BKACE"/>
    <property type="match status" value="1"/>
</dbReference>
<protein>
    <recommendedName>
        <fullName evidence="7">3-keto-5-aminohexanoate cleavage enzyme</fullName>
    </recommendedName>
</protein>
<evidence type="ECO:0000256" key="4">
    <source>
        <dbReference type="ARBA" id="ARBA00022833"/>
    </source>
</evidence>
<evidence type="ECO:0000313" key="6">
    <source>
        <dbReference type="Proteomes" id="UP000064967"/>
    </source>
</evidence>
<dbReference type="AlphaFoldDB" id="A0A0K1QDY2"/>
<dbReference type="PATRIC" id="fig|1391654.3.peg.10439"/>
<dbReference type="PANTHER" id="PTHR37418:SF2">
    <property type="entry name" value="3-KETO-5-AMINOHEXANOATE CLEAVAGE ENZYME"/>
    <property type="match status" value="1"/>
</dbReference>
<evidence type="ECO:0000313" key="5">
    <source>
        <dbReference type="EMBL" id="AKV03640.1"/>
    </source>
</evidence>
<dbReference type="PANTHER" id="PTHR37418">
    <property type="entry name" value="3-KETO-5-AMINOHEXANOATE CLEAVAGE ENZYME-RELATED"/>
    <property type="match status" value="1"/>
</dbReference>
<proteinExistence type="predicted"/>
<organism evidence="5 6">
    <name type="scientific">Labilithrix luteola</name>
    <dbReference type="NCBI Taxonomy" id="1391654"/>
    <lineage>
        <taxon>Bacteria</taxon>
        <taxon>Pseudomonadati</taxon>
        <taxon>Myxococcota</taxon>
        <taxon>Polyangia</taxon>
        <taxon>Polyangiales</taxon>
        <taxon>Labilitrichaceae</taxon>
        <taxon>Labilithrix</taxon>
    </lineage>
</organism>
<dbReference type="GO" id="GO:0046872">
    <property type="term" value="F:metal ion binding"/>
    <property type="evidence" value="ECO:0007669"/>
    <property type="project" value="UniProtKB-KW"/>
</dbReference>
<dbReference type="Gene3D" id="3.20.20.70">
    <property type="entry name" value="Aldolase class I"/>
    <property type="match status" value="1"/>
</dbReference>
<dbReference type="OrthoDB" id="9155960at2"/>
<dbReference type="STRING" id="1391654.AKJ09_10303"/>
<keyword evidence="4" id="KW-0862">Zinc</keyword>
<dbReference type="Proteomes" id="UP000064967">
    <property type="component" value="Chromosome"/>
</dbReference>
<dbReference type="InterPro" id="IPR008567">
    <property type="entry name" value="BKACE"/>
</dbReference>
<dbReference type="GO" id="GO:0043720">
    <property type="term" value="F:3-keto-5-aminohexanoate cleavage activity"/>
    <property type="evidence" value="ECO:0007669"/>
    <property type="project" value="InterPro"/>
</dbReference>
<keyword evidence="6" id="KW-1185">Reference proteome</keyword>
<dbReference type="EMBL" id="CP012333">
    <property type="protein sequence ID" value="AKV03640.1"/>
    <property type="molecule type" value="Genomic_DNA"/>
</dbReference>